<evidence type="ECO:0000313" key="4">
    <source>
        <dbReference type="Proteomes" id="UP000318626"/>
    </source>
</evidence>
<dbReference type="SUPFAM" id="SSF50939">
    <property type="entry name" value="Sialidases"/>
    <property type="match status" value="1"/>
</dbReference>
<feature type="domain" description="Sialidase" evidence="2">
    <location>
        <begin position="121"/>
        <end position="397"/>
    </location>
</feature>
<dbReference type="PANTHER" id="PTHR43752">
    <property type="entry name" value="BNR/ASP-BOX REPEAT FAMILY PROTEIN"/>
    <property type="match status" value="1"/>
</dbReference>
<evidence type="ECO:0000256" key="1">
    <source>
        <dbReference type="SAM" id="Phobius"/>
    </source>
</evidence>
<dbReference type="Pfam" id="PF13088">
    <property type="entry name" value="BNR_2"/>
    <property type="match status" value="1"/>
</dbReference>
<keyword evidence="1" id="KW-1133">Transmembrane helix</keyword>
<dbReference type="AlphaFoldDB" id="A0A518C2C5"/>
<proteinExistence type="predicted"/>
<reference evidence="4" key="1">
    <citation type="submission" date="2019-02" db="EMBL/GenBank/DDBJ databases">
        <title>Deep-cultivation of Planctomycetes and their phenomic and genomic characterization uncovers novel biology.</title>
        <authorList>
            <person name="Wiegand S."/>
            <person name="Jogler M."/>
            <person name="Boedeker C."/>
            <person name="Pinto D."/>
            <person name="Vollmers J."/>
            <person name="Rivas-Marin E."/>
            <person name="Kohn T."/>
            <person name="Peeters S.H."/>
            <person name="Heuer A."/>
            <person name="Rast P."/>
            <person name="Oberbeckmann S."/>
            <person name="Bunk B."/>
            <person name="Jeske O."/>
            <person name="Meyerdierks A."/>
            <person name="Storesund J.E."/>
            <person name="Kallscheuer N."/>
            <person name="Luecker S."/>
            <person name="Lage O.M."/>
            <person name="Pohl T."/>
            <person name="Merkel B.J."/>
            <person name="Hornburger P."/>
            <person name="Mueller R.-W."/>
            <person name="Bruemmer F."/>
            <person name="Labrenz M."/>
            <person name="Spormann A.M."/>
            <person name="Op den Camp H."/>
            <person name="Overmann J."/>
            <person name="Amann R."/>
            <person name="Jetten M.S.M."/>
            <person name="Mascher T."/>
            <person name="Medema M.H."/>
            <person name="Devos D.P."/>
            <person name="Kaster A.-K."/>
            <person name="Ovreas L."/>
            <person name="Rohde M."/>
            <person name="Galperin M.Y."/>
            <person name="Jogler C."/>
        </authorList>
    </citation>
    <scope>NUCLEOTIDE SEQUENCE [LARGE SCALE GENOMIC DNA]</scope>
    <source>
        <strain evidence="4">Pan97</strain>
    </source>
</reference>
<protein>
    <recommendedName>
        <fullName evidence="2">Sialidase domain-containing protein</fullName>
    </recommendedName>
</protein>
<accession>A0A518C2C5</accession>
<organism evidence="3 4">
    <name type="scientific">Bremerella volcania</name>
    <dbReference type="NCBI Taxonomy" id="2527984"/>
    <lineage>
        <taxon>Bacteria</taxon>
        <taxon>Pseudomonadati</taxon>
        <taxon>Planctomycetota</taxon>
        <taxon>Planctomycetia</taxon>
        <taxon>Pirellulales</taxon>
        <taxon>Pirellulaceae</taxon>
        <taxon>Bremerella</taxon>
    </lineage>
</organism>
<dbReference type="KEGG" id="bvo:Pan97_03040"/>
<dbReference type="CDD" id="cd15482">
    <property type="entry name" value="Sialidase_non-viral"/>
    <property type="match status" value="1"/>
</dbReference>
<dbReference type="Proteomes" id="UP000318626">
    <property type="component" value="Chromosome"/>
</dbReference>
<sequence>MRAKIARSIRFDTDGRMSEHWGKHLSTQRPPQSLAKHSPKRLLLNTAMKSIVTYGGLFGLLVGLLVCPARGQAADAQAPKLPKVAGQDTPAFVTSEFIFPTEDRPTKNSHASTIVETSEGLVAAWFGGTHEKNPDVGIWLSRNTGNGWSTPIEVANGVQDEELRHPTWNPVLFQPKEGPLMLFYKVGPSPSSWWGMLTTSTDNGITWTEPTRLGENEAIGNLLGPVKNKPIQREDGTIVCPSSTEHKGWRVHFEVTKDLGKTWEVIGPINDAKLFNAIQPSILSYGDGKMQILCRTRENQVASAWSEDGGKTWSALSGTELPNPNSGTDAVSLADGTQLLVYNHTIRESDFPAGRNMLNVAISKDGNAWHPVLTLERQPGEYSYPAVIQTSDGKVHIVYTYRRETIKHVVVDPAKLKIPAPAPAK</sequence>
<dbReference type="EMBL" id="CP036289">
    <property type="protein sequence ID" value="QDU73334.1"/>
    <property type="molecule type" value="Genomic_DNA"/>
</dbReference>
<dbReference type="InterPro" id="IPR011040">
    <property type="entry name" value="Sialidase"/>
</dbReference>
<dbReference type="Gene3D" id="2.120.10.10">
    <property type="match status" value="1"/>
</dbReference>
<evidence type="ECO:0000259" key="2">
    <source>
        <dbReference type="Pfam" id="PF13088"/>
    </source>
</evidence>
<keyword evidence="4" id="KW-1185">Reference proteome</keyword>
<evidence type="ECO:0000313" key="3">
    <source>
        <dbReference type="EMBL" id="QDU73334.1"/>
    </source>
</evidence>
<keyword evidence="1" id="KW-0812">Transmembrane</keyword>
<keyword evidence="1" id="KW-0472">Membrane</keyword>
<gene>
    <name evidence="3" type="ORF">Pan97_03040</name>
</gene>
<dbReference type="PANTHER" id="PTHR43752:SF2">
    <property type="entry name" value="BNR_ASP-BOX REPEAT FAMILY PROTEIN"/>
    <property type="match status" value="1"/>
</dbReference>
<feature type="transmembrane region" description="Helical" evidence="1">
    <location>
        <begin position="42"/>
        <end position="66"/>
    </location>
</feature>
<dbReference type="InterPro" id="IPR036278">
    <property type="entry name" value="Sialidase_sf"/>
</dbReference>
<name>A0A518C2C5_9BACT</name>